<comment type="caution">
    <text evidence="1">The sequence shown here is derived from an EMBL/GenBank/DDBJ whole genome shotgun (WGS) entry which is preliminary data.</text>
</comment>
<reference evidence="1 2" key="1">
    <citation type="submission" date="2017-09" db="EMBL/GenBank/DDBJ databases">
        <title>Reassesment of A. cryaerophilus.</title>
        <authorList>
            <person name="Perez-Cataluna A."/>
            <person name="Collado L."/>
            <person name="Salgado O."/>
            <person name="Lefinanco V."/>
            <person name="Figueras M.J."/>
        </authorList>
    </citation>
    <scope>NUCLEOTIDE SEQUENCE [LARGE SCALE GENOMIC DNA]</scope>
    <source>
        <strain evidence="1 2">LMG 9861</strain>
    </source>
</reference>
<protein>
    <submittedName>
        <fullName evidence="1">Uncharacterized protein</fullName>
    </submittedName>
</protein>
<dbReference type="AlphaFoldDB" id="A0A2S9SKH8"/>
<name>A0A2S9SKH8_9BACT</name>
<proteinExistence type="predicted"/>
<dbReference type="RefSeq" id="WP_105909686.1">
    <property type="nucleotide sequence ID" value="NZ_CP060264.1"/>
</dbReference>
<evidence type="ECO:0000313" key="2">
    <source>
        <dbReference type="Proteomes" id="UP000239065"/>
    </source>
</evidence>
<dbReference type="EMBL" id="NXGJ01000014">
    <property type="protein sequence ID" value="PRM87084.1"/>
    <property type="molecule type" value="Genomic_DNA"/>
</dbReference>
<accession>A0A2S9SKH8</accession>
<evidence type="ECO:0000313" key="1">
    <source>
        <dbReference type="EMBL" id="PRM87084.1"/>
    </source>
</evidence>
<sequence length="178" mass="20653">MIFKKIFFIIFLQFSLFANSVYNINFLDFQAKVFPKIILLDNNFEDKLLENSVVLTILYEEIDYSAVEILKDKIEKEYKSLKDYNLKVNSLKYSEFNTNKLSTAYILLLGKDKKILEISKILSSNSRLTFAYDNSYLDLGVIFGLSITSKVDILLNIEALKNSKIELQNSIFSVVKIR</sequence>
<gene>
    <name evidence="1" type="ORF">CJ669_09280</name>
</gene>
<dbReference type="Proteomes" id="UP000239065">
    <property type="component" value="Unassembled WGS sequence"/>
</dbReference>
<organism evidence="1 2">
    <name type="scientific">Aliarcobacter cryaerophilus</name>
    <dbReference type="NCBI Taxonomy" id="28198"/>
    <lineage>
        <taxon>Bacteria</taxon>
        <taxon>Pseudomonadati</taxon>
        <taxon>Campylobacterota</taxon>
        <taxon>Epsilonproteobacteria</taxon>
        <taxon>Campylobacterales</taxon>
        <taxon>Arcobacteraceae</taxon>
        <taxon>Aliarcobacter</taxon>
    </lineage>
</organism>